<evidence type="ECO:0000259" key="12">
    <source>
        <dbReference type="PROSITE" id="PS51706"/>
    </source>
</evidence>
<keyword evidence="7 10" id="KW-0342">GTP-binding</keyword>
<keyword evidence="8 10" id="KW-0717">Septation</keyword>
<dbReference type="PANTHER" id="PTHR11649">
    <property type="entry name" value="MSS1/TRME-RELATED GTP-BINDING PROTEIN"/>
    <property type="match status" value="1"/>
</dbReference>
<dbReference type="Proteomes" id="UP000291097">
    <property type="component" value="Unassembled WGS sequence"/>
</dbReference>
<organism evidence="13 14">
    <name type="scientific">Natrinema hispanicum</name>
    <dbReference type="NCBI Taxonomy" id="392421"/>
    <lineage>
        <taxon>Archaea</taxon>
        <taxon>Methanobacteriati</taxon>
        <taxon>Methanobacteriota</taxon>
        <taxon>Stenosarchaea group</taxon>
        <taxon>Halobacteria</taxon>
        <taxon>Halobacteriales</taxon>
        <taxon>Natrialbaceae</taxon>
        <taxon>Natrinema</taxon>
    </lineage>
</organism>
<keyword evidence="5 10" id="KW-0547">Nucleotide-binding</keyword>
<comment type="caution">
    <text evidence="13">The sequence shown here is derived from an EMBL/GenBank/DDBJ whole genome shotgun (WGS) entry which is preliminary data.</text>
</comment>
<keyword evidence="4" id="KW-0479">Metal-binding</keyword>
<accession>A0A482YIM0</accession>
<dbReference type="InterPro" id="IPR006073">
    <property type="entry name" value="GTP-bd"/>
</dbReference>
<dbReference type="GO" id="GO:0005525">
    <property type="term" value="F:GTP binding"/>
    <property type="evidence" value="ECO:0007669"/>
    <property type="project" value="UniProtKB-UniRule"/>
</dbReference>
<gene>
    <name evidence="10" type="primary">engB</name>
    <name evidence="13" type="ORF">BDK88_0653</name>
</gene>
<dbReference type="EMBL" id="SHMP01000003">
    <property type="protein sequence ID" value="RZV11772.1"/>
    <property type="molecule type" value="Genomic_DNA"/>
</dbReference>
<evidence type="ECO:0000256" key="6">
    <source>
        <dbReference type="ARBA" id="ARBA00022842"/>
    </source>
</evidence>
<evidence type="ECO:0000256" key="8">
    <source>
        <dbReference type="ARBA" id="ARBA00023210"/>
    </source>
</evidence>
<feature type="domain" description="EngB-type G" evidence="12">
    <location>
        <begin position="47"/>
        <end position="234"/>
    </location>
</feature>
<dbReference type="InterPro" id="IPR019987">
    <property type="entry name" value="GTP-bd_ribosome_bio_YsxC"/>
</dbReference>
<protein>
    <recommendedName>
        <fullName evidence="10">Probable GTP-binding protein EngB</fullName>
    </recommendedName>
</protein>
<dbReference type="Gene3D" id="3.40.50.300">
    <property type="entry name" value="P-loop containing nucleotide triphosphate hydrolases"/>
    <property type="match status" value="1"/>
</dbReference>
<dbReference type="PANTHER" id="PTHR11649:SF13">
    <property type="entry name" value="ENGB-TYPE G DOMAIN-CONTAINING PROTEIN"/>
    <property type="match status" value="1"/>
</dbReference>
<dbReference type="HAMAP" id="MF_00321">
    <property type="entry name" value="GTPase_EngB"/>
    <property type="match status" value="1"/>
</dbReference>
<keyword evidence="3 10" id="KW-0132">Cell division</keyword>
<proteinExistence type="inferred from homology"/>
<evidence type="ECO:0000313" key="13">
    <source>
        <dbReference type="EMBL" id="RZV11772.1"/>
    </source>
</evidence>
<dbReference type="CDD" id="cd01876">
    <property type="entry name" value="YihA_EngB"/>
    <property type="match status" value="1"/>
</dbReference>
<feature type="region of interest" description="Disordered" evidence="11">
    <location>
        <begin position="1"/>
        <end position="25"/>
    </location>
</feature>
<reference evidence="13 14" key="1">
    <citation type="submission" date="2019-02" db="EMBL/GenBank/DDBJ databases">
        <title>Genomic Encyclopedia of Archaeal and Bacterial Type Strains, Phase II (KMG-II): from individual species to whole genera.</title>
        <authorList>
            <person name="Goeker M."/>
        </authorList>
    </citation>
    <scope>NUCLEOTIDE SEQUENCE [LARGE SCALE GENOMIC DNA]</scope>
    <source>
        <strain evidence="13 14">DSM 18328</strain>
    </source>
</reference>
<dbReference type="InterPro" id="IPR027417">
    <property type="entry name" value="P-loop_NTPase"/>
</dbReference>
<keyword evidence="9 10" id="KW-0131">Cell cycle</keyword>
<evidence type="ECO:0000256" key="4">
    <source>
        <dbReference type="ARBA" id="ARBA00022723"/>
    </source>
</evidence>
<evidence type="ECO:0000256" key="7">
    <source>
        <dbReference type="ARBA" id="ARBA00023134"/>
    </source>
</evidence>
<evidence type="ECO:0000256" key="11">
    <source>
        <dbReference type="SAM" id="MobiDB-lite"/>
    </source>
</evidence>
<evidence type="ECO:0000256" key="2">
    <source>
        <dbReference type="ARBA" id="ARBA00009638"/>
    </source>
</evidence>
<evidence type="ECO:0000256" key="3">
    <source>
        <dbReference type="ARBA" id="ARBA00022618"/>
    </source>
</evidence>
<dbReference type="NCBIfam" id="TIGR00231">
    <property type="entry name" value="small_GTP"/>
    <property type="match status" value="1"/>
</dbReference>
<evidence type="ECO:0000313" key="14">
    <source>
        <dbReference type="Proteomes" id="UP000291097"/>
    </source>
</evidence>
<dbReference type="NCBIfam" id="NF003255">
    <property type="entry name" value="PRK04213.1"/>
    <property type="match status" value="1"/>
</dbReference>
<evidence type="ECO:0000256" key="1">
    <source>
        <dbReference type="ARBA" id="ARBA00001946"/>
    </source>
</evidence>
<dbReference type="GO" id="GO:0046872">
    <property type="term" value="F:metal ion binding"/>
    <property type="evidence" value="ECO:0007669"/>
    <property type="project" value="UniProtKB-KW"/>
</dbReference>
<dbReference type="Pfam" id="PF01926">
    <property type="entry name" value="MMR_HSR1"/>
    <property type="match status" value="1"/>
</dbReference>
<comment type="function">
    <text evidence="10">Necessary for normal cell division and for the maintenance of normal septation.</text>
</comment>
<name>A0A482YIM0_9EURY</name>
<sequence length="244" mass="27900">MRRVQRPADIATASSEPPRADDTSYNAYKGYTGLRTRMIEFDTRPDRDAEVALVGRSNVGKSTLMRELTGHSFDTGGKPGVTREPNHYDWAPEDFVITDLPGFGFMSGVDEDLREEIKTEIVHYLEAYADNILVAVLVVDGKSVIDIIDRHSGPDEIPYDVEMFHFLRELDIPTVVAVNKMDKVDDKDERLNELCDRLGLYPPWKQWQEVIAPISAKKGQLEPLHEAVREHLHEQNRDDLFKFF</sequence>
<evidence type="ECO:0000256" key="5">
    <source>
        <dbReference type="ARBA" id="ARBA00022741"/>
    </source>
</evidence>
<dbReference type="GO" id="GO:0051301">
    <property type="term" value="P:cell division"/>
    <property type="evidence" value="ECO:0007669"/>
    <property type="project" value="UniProtKB-KW"/>
</dbReference>
<dbReference type="PROSITE" id="PS51706">
    <property type="entry name" value="G_ENGB"/>
    <property type="match status" value="1"/>
</dbReference>
<comment type="cofactor">
    <cofactor evidence="1">
        <name>Mg(2+)</name>
        <dbReference type="ChEBI" id="CHEBI:18420"/>
    </cofactor>
</comment>
<dbReference type="InterPro" id="IPR030393">
    <property type="entry name" value="G_ENGB_dom"/>
</dbReference>
<dbReference type="SUPFAM" id="SSF52540">
    <property type="entry name" value="P-loop containing nucleoside triphosphate hydrolases"/>
    <property type="match status" value="1"/>
</dbReference>
<evidence type="ECO:0000256" key="9">
    <source>
        <dbReference type="ARBA" id="ARBA00023306"/>
    </source>
</evidence>
<keyword evidence="6" id="KW-0460">Magnesium</keyword>
<comment type="similarity">
    <text evidence="2 10">Belongs to the TRAFAC class TrmE-Era-EngA-EngB-Septin-like GTPase superfamily. EngB GTPase family.</text>
</comment>
<dbReference type="AlphaFoldDB" id="A0A482YIM0"/>
<dbReference type="InterPro" id="IPR005225">
    <property type="entry name" value="Small_GTP-bd"/>
</dbReference>
<evidence type="ECO:0000256" key="10">
    <source>
        <dbReference type="HAMAP-Rule" id="MF_00321"/>
    </source>
</evidence>